<dbReference type="RefSeq" id="WP_386056901.1">
    <property type="nucleotide sequence ID" value="NZ_JBHTKL010000001.1"/>
</dbReference>
<dbReference type="EMBL" id="JBHTKL010000001">
    <property type="protein sequence ID" value="MFD1018416.1"/>
    <property type="molecule type" value="Genomic_DNA"/>
</dbReference>
<reference evidence="2" key="1">
    <citation type="journal article" date="2019" name="Int. J. Syst. Evol. Microbiol.">
        <title>The Global Catalogue of Microorganisms (GCM) 10K type strain sequencing project: providing services to taxonomists for standard genome sequencing and annotation.</title>
        <authorList>
            <consortium name="The Broad Institute Genomics Platform"/>
            <consortium name="The Broad Institute Genome Sequencing Center for Infectious Disease"/>
            <person name="Wu L."/>
            <person name="Ma J."/>
        </authorList>
    </citation>
    <scope>NUCLEOTIDE SEQUENCE [LARGE SCALE GENOMIC DNA]</scope>
    <source>
        <strain evidence="2">CCUG 56607</strain>
    </source>
</reference>
<accession>A0ABW3KXY6</accession>
<organism evidence="1 2">
    <name type="scientific">Thalassobacillus hwangdonensis</name>
    <dbReference type="NCBI Taxonomy" id="546108"/>
    <lineage>
        <taxon>Bacteria</taxon>
        <taxon>Bacillati</taxon>
        <taxon>Bacillota</taxon>
        <taxon>Bacilli</taxon>
        <taxon>Bacillales</taxon>
        <taxon>Bacillaceae</taxon>
        <taxon>Thalassobacillus</taxon>
    </lineage>
</organism>
<keyword evidence="2" id="KW-1185">Reference proteome</keyword>
<comment type="caution">
    <text evidence="1">The sequence shown here is derived from an EMBL/GenBank/DDBJ whole genome shotgun (WGS) entry which is preliminary data.</text>
</comment>
<dbReference type="Proteomes" id="UP001596990">
    <property type="component" value="Unassembled WGS sequence"/>
</dbReference>
<evidence type="ECO:0000313" key="1">
    <source>
        <dbReference type="EMBL" id="MFD1018416.1"/>
    </source>
</evidence>
<proteinExistence type="predicted"/>
<protein>
    <submittedName>
        <fullName evidence="1">WYL domain-containing protein</fullName>
    </submittedName>
</protein>
<sequence>MSIEQIKWSTVELIYLSMTGEITKRTVNIFSKSDKEITGYCHMRGDIRTFIMDQILAVQPGRTE</sequence>
<evidence type="ECO:0000313" key="2">
    <source>
        <dbReference type="Proteomes" id="UP001596990"/>
    </source>
</evidence>
<name>A0ABW3KXY6_9BACI</name>
<gene>
    <name evidence="1" type="ORF">ACFQ2J_04300</name>
</gene>